<evidence type="ECO:0000313" key="1">
    <source>
        <dbReference type="EMBL" id="MCH93498.1"/>
    </source>
</evidence>
<evidence type="ECO:0000313" key="2">
    <source>
        <dbReference type="Proteomes" id="UP000265520"/>
    </source>
</evidence>
<protein>
    <submittedName>
        <fullName evidence="1">Uncharacterized protein</fullName>
    </submittedName>
</protein>
<reference evidence="1 2" key="1">
    <citation type="journal article" date="2018" name="Front. Plant Sci.">
        <title>Red Clover (Trifolium pratense) and Zigzag Clover (T. medium) - A Picture of Genomic Similarities and Differences.</title>
        <authorList>
            <person name="Dluhosova J."/>
            <person name="Istvanek J."/>
            <person name="Nedelnik J."/>
            <person name="Repkova J."/>
        </authorList>
    </citation>
    <scope>NUCLEOTIDE SEQUENCE [LARGE SCALE GENOMIC DNA]</scope>
    <source>
        <strain evidence="2">cv. 10/8</strain>
        <tissue evidence="1">Leaf</tissue>
    </source>
</reference>
<organism evidence="1 2">
    <name type="scientific">Trifolium medium</name>
    <dbReference type="NCBI Taxonomy" id="97028"/>
    <lineage>
        <taxon>Eukaryota</taxon>
        <taxon>Viridiplantae</taxon>
        <taxon>Streptophyta</taxon>
        <taxon>Embryophyta</taxon>
        <taxon>Tracheophyta</taxon>
        <taxon>Spermatophyta</taxon>
        <taxon>Magnoliopsida</taxon>
        <taxon>eudicotyledons</taxon>
        <taxon>Gunneridae</taxon>
        <taxon>Pentapetalae</taxon>
        <taxon>rosids</taxon>
        <taxon>fabids</taxon>
        <taxon>Fabales</taxon>
        <taxon>Fabaceae</taxon>
        <taxon>Papilionoideae</taxon>
        <taxon>50 kb inversion clade</taxon>
        <taxon>NPAAA clade</taxon>
        <taxon>Hologalegina</taxon>
        <taxon>IRL clade</taxon>
        <taxon>Trifolieae</taxon>
        <taxon>Trifolium</taxon>
    </lineage>
</organism>
<name>A0A392N3F4_9FABA</name>
<sequence length="189" mass="21972">MMRYFRQLSTEVVHTTVRMLSRKTEVPPVTRRRMWTCPELYVLTGIQKKLYVDPTDFENGFVESPFLDEIYGRTVGDARLSALFKGRTKDCIRLKIQRDADRIFGRAGKVASMKRFPSATPKRDLNGKVMWNPNIYGAYRVGYMLHGEDWSSMLKDARISDNFTGLTIKDLEERKAFDDENFSHLLSDD</sequence>
<dbReference type="AlphaFoldDB" id="A0A392N3F4"/>
<dbReference type="EMBL" id="LXQA010025089">
    <property type="protein sequence ID" value="MCH93498.1"/>
    <property type="molecule type" value="Genomic_DNA"/>
</dbReference>
<proteinExistence type="predicted"/>
<dbReference type="Proteomes" id="UP000265520">
    <property type="component" value="Unassembled WGS sequence"/>
</dbReference>
<accession>A0A392N3F4</accession>
<comment type="caution">
    <text evidence="1">The sequence shown here is derived from an EMBL/GenBank/DDBJ whole genome shotgun (WGS) entry which is preliminary data.</text>
</comment>
<keyword evidence="2" id="KW-1185">Reference proteome</keyword>